<organism evidence="1 2">
    <name type="scientific">Cardiocondyla obscurior</name>
    <dbReference type="NCBI Taxonomy" id="286306"/>
    <lineage>
        <taxon>Eukaryota</taxon>
        <taxon>Metazoa</taxon>
        <taxon>Ecdysozoa</taxon>
        <taxon>Arthropoda</taxon>
        <taxon>Hexapoda</taxon>
        <taxon>Insecta</taxon>
        <taxon>Pterygota</taxon>
        <taxon>Neoptera</taxon>
        <taxon>Endopterygota</taxon>
        <taxon>Hymenoptera</taxon>
        <taxon>Apocrita</taxon>
        <taxon>Aculeata</taxon>
        <taxon>Formicoidea</taxon>
        <taxon>Formicidae</taxon>
        <taxon>Myrmicinae</taxon>
        <taxon>Cardiocondyla</taxon>
    </lineage>
</organism>
<reference evidence="1 2" key="1">
    <citation type="submission" date="2023-03" db="EMBL/GenBank/DDBJ databases">
        <title>High recombination rates correlate with genetic variation in Cardiocondyla obscurior ants.</title>
        <authorList>
            <person name="Errbii M."/>
        </authorList>
    </citation>
    <scope>NUCLEOTIDE SEQUENCE [LARGE SCALE GENOMIC DNA]</scope>
    <source>
        <strain evidence="1">Alpha-2009</strain>
        <tissue evidence="1">Whole body</tissue>
    </source>
</reference>
<proteinExistence type="predicted"/>
<dbReference type="Proteomes" id="UP001430953">
    <property type="component" value="Unassembled WGS sequence"/>
</dbReference>
<gene>
    <name evidence="1" type="ORF">PUN28_014814</name>
</gene>
<dbReference type="AlphaFoldDB" id="A0AAW2EWT5"/>
<comment type="caution">
    <text evidence="1">The sequence shown here is derived from an EMBL/GenBank/DDBJ whole genome shotgun (WGS) entry which is preliminary data.</text>
</comment>
<dbReference type="EMBL" id="JADYXP020000016">
    <property type="protein sequence ID" value="KAL0107793.1"/>
    <property type="molecule type" value="Genomic_DNA"/>
</dbReference>
<accession>A0AAW2EWT5</accession>
<evidence type="ECO:0000313" key="1">
    <source>
        <dbReference type="EMBL" id="KAL0107793.1"/>
    </source>
</evidence>
<protein>
    <submittedName>
        <fullName evidence="1">Uncharacterized protein</fullName>
    </submittedName>
</protein>
<name>A0AAW2EWT5_9HYME</name>
<evidence type="ECO:0000313" key="2">
    <source>
        <dbReference type="Proteomes" id="UP001430953"/>
    </source>
</evidence>
<keyword evidence="2" id="KW-1185">Reference proteome</keyword>
<sequence length="94" mass="10179">MRINIHINVTCSAISVLVGLSRTPPRSSPAPLVPGVVLSFRGLRALCLEFIGEPANFALNVYSSDVRGFARNKFVDVAQGEMQNSQCNALSLFK</sequence>